<evidence type="ECO:0000313" key="2">
    <source>
        <dbReference type="Proteomes" id="UP000521032"/>
    </source>
</evidence>
<sequence>MLDRVLDAGKKYAIEVIEDGDIAIDATVGNGHDTVFLSELNKLKKIYGFDIQETALETTNENISKVNTTTDVELILDGHEYVKEYVKESVKIAFFNLGYLPSGDKTITTLPDTTLTAIENICQLLEKRGRIIITVYHGHENGKVERDALLDYVSELDQKQFNVLQYQFINQKNNAPFLIVIEKK</sequence>
<dbReference type="Proteomes" id="UP000521032">
    <property type="component" value="Unassembled WGS sequence"/>
</dbReference>
<gene>
    <name evidence="1" type="primary">rsmH_2</name>
    <name evidence="1" type="ORF">JEOSCH030_01492</name>
</gene>
<dbReference type="GO" id="GO:0008168">
    <property type="term" value="F:methyltransferase activity"/>
    <property type="evidence" value="ECO:0007669"/>
    <property type="project" value="UniProtKB-KW"/>
</dbReference>
<keyword evidence="1" id="KW-0489">Methyltransferase</keyword>
<dbReference type="PANTHER" id="PTHR35276:SF1">
    <property type="entry name" value="TRNA (MNM(5)S(2)U34)-METHYLTRANSFERASE, CHLOROPLASTIC"/>
    <property type="match status" value="1"/>
</dbReference>
<dbReference type="SUPFAM" id="SSF53335">
    <property type="entry name" value="S-adenosyl-L-methionine-dependent methyltransferases"/>
    <property type="match status" value="1"/>
</dbReference>
<keyword evidence="2" id="KW-1185">Reference proteome</keyword>
<dbReference type="EMBL" id="CAJEWE010000010">
    <property type="protein sequence ID" value="CAD2078298.1"/>
    <property type="molecule type" value="Genomic_DNA"/>
</dbReference>
<keyword evidence="1" id="KW-0808">Transferase</keyword>
<dbReference type="PANTHER" id="PTHR35276">
    <property type="entry name" value="S-ADENOSYL-L-METHIONINE-DEPENDENT METHYLTRANSFERASES SUPERFAMILY PROTEIN"/>
    <property type="match status" value="1"/>
</dbReference>
<organism evidence="1 2">
    <name type="scientific">Phocicoccus schoeneichii</name>
    <dbReference type="NCBI Taxonomy" id="1812261"/>
    <lineage>
        <taxon>Bacteria</taxon>
        <taxon>Bacillati</taxon>
        <taxon>Bacillota</taxon>
        <taxon>Bacilli</taxon>
        <taxon>Bacillales</taxon>
        <taxon>Salinicoccaceae</taxon>
        <taxon>Phocicoccus</taxon>
    </lineage>
</organism>
<accession>A0A6V7RKG4</accession>
<comment type="caution">
    <text evidence="1">The sequence shown here is derived from an EMBL/GenBank/DDBJ whole genome shotgun (WGS) entry which is preliminary data.</text>
</comment>
<dbReference type="InterPro" id="IPR029063">
    <property type="entry name" value="SAM-dependent_MTases_sf"/>
</dbReference>
<name>A0A6V7RKG4_9BACL</name>
<evidence type="ECO:0000313" key="1">
    <source>
        <dbReference type="EMBL" id="CAD2078298.1"/>
    </source>
</evidence>
<dbReference type="InterPro" id="IPR010719">
    <property type="entry name" value="MnmM_MeTrfase"/>
</dbReference>
<dbReference type="GO" id="GO:0032259">
    <property type="term" value="P:methylation"/>
    <property type="evidence" value="ECO:0007669"/>
    <property type="project" value="UniProtKB-KW"/>
</dbReference>
<dbReference type="Gene3D" id="3.40.50.150">
    <property type="entry name" value="Vaccinia Virus protein VP39"/>
    <property type="match status" value="1"/>
</dbReference>
<protein>
    <submittedName>
        <fullName evidence="1">Ribosomal RNA small subunit methyltransferase H</fullName>
    </submittedName>
</protein>
<dbReference type="Pfam" id="PF06962">
    <property type="entry name" value="rRNA_methylase"/>
    <property type="match status" value="1"/>
</dbReference>
<proteinExistence type="predicted"/>
<dbReference type="AlphaFoldDB" id="A0A6V7RKG4"/>
<reference evidence="1 2" key="1">
    <citation type="submission" date="2020-07" db="EMBL/GenBank/DDBJ databases">
        <authorList>
            <person name="Criscuolo A."/>
        </authorList>
    </citation>
    <scope>NUCLEOTIDE SEQUENCE [LARGE SCALE GENOMIC DNA]</scope>
    <source>
        <strain evidence="2">CIP 111030</strain>
    </source>
</reference>
<dbReference type="RefSeq" id="WP_186088301.1">
    <property type="nucleotide sequence ID" value="NZ_BMDB01000001.1"/>
</dbReference>